<dbReference type="AlphaFoldDB" id="A0A3R8R7F2"/>
<reference evidence="4" key="1">
    <citation type="submission" date="2018-10" db="EMBL/GenBank/DDBJ databases">
        <title>Schaedlerella arabinophila gen. nov. sp. nov., isolated from the mouse intestinal tract and comparative analysis with the genome of the closely related altered Schaedler flora strain ASF502.</title>
        <authorList>
            <person name="Miyake S."/>
            <person name="Soh M."/>
            <person name="Seedorf H."/>
        </authorList>
    </citation>
    <scope>NUCLEOTIDE SEQUENCE [LARGE SCALE GENOMIC DNA]</scope>
    <source>
        <strain evidence="4">DSM 106076</strain>
    </source>
</reference>
<proteinExistence type="predicted"/>
<dbReference type="Proteomes" id="UP000274920">
    <property type="component" value="Unassembled WGS sequence"/>
</dbReference>
<evidence type="ECO:0000256" key="2">
    <source>
        <dbReference type="SAM" id="Phobius"/>
    </source>
</evidence>
<evidence type="ECO:0000256" key="1">
    <source>
        <dbReference type="SAM" id="MobiDB-lite"/>
    </source>
</evidence>
<feature type="region of interest" description="Disordered" evidence="1">
    <location>
        <begin position="29"/>
        <end position="78"/>
    </location>
</feature>
<dbReference type="RefSeq" id="WP_125128932.1">
    <property type="nucleotide sequence ID" value="NZ_RHJS01000002.1"/>
</dbReference>
<feature type="compositionally biased region" description="Acidic residues" evidence="1">
    <location>
        <begin position="48"/>
        <end position="64"/>
    </location>
</feature>
<organism evidence="4 5">
    <name type="scientific">Schaedlerella arabinosiphila</name>
    <dbReference type="NCBI Taxonomy" id="2044587"/>
    <lineage>
        <taxon>Bacteria</taxon>
        <taxon>Bacillati</taxon>
        <taxon>Bacillota</taxon>
        <taxon>Clostridia</taxon>
        <taxon>Lachnospirales</taxon>
        <taxon>Lachnospiraceae</taxon>
        <taxon>Schaedlerella</taxon>
    </lineage>
</organism>
<dbReference type="InterPro" id="IPR026870">
    <property type="entry name" value="Zinc_ribbon_dom"/>
</dbReference>
<feature type="transmembrane region" description="Helical" evidence="2">
    <location>
        <begin position="147"/>
        <end position="166"/>
    </location>
</feature>
<dbReference type="EMBL" id="RHJS01000002">
    <property type="protein sequence ID" value="RRK33718.1"/>
    <property type="molecule type" value="Genomic_DNA"/>
</dbReference>
<keyword evidence="2" id="KW-0472">Membrane</keyword>
<evidence type="ECO:0000313" key="4">
    <source>
        <dbReference type="EMBL" id="RRK33718.1"/>
    </source>
</evidence>
<keyword evidence="2" id="KW-1133">Transmembrane helix</keyword>
<keyword evidence="2" id="KW-0812">Transmembrane</keyword>
<dbReference type="Pfam" id="PF13240">
    <property type="entry name" value="Zn_Ribbon_1"/>
    <property type="match status" value="1"/>
</dbReference>
<evidence type="ECO:0000313" key="5">
    <source>
        <dbReference type="Proteomes" id="UP000274920"/>
    </source>
</evidence>
<accession>A0A3R8R7F2</accession>
<sequence>MRCTNCGCELPEGAKFCFSCGAKQPEVTAALEPPASETKPEEPAANETELEEPPANETEPEEPAVNEIEPAKPDQEPEIQAELEPQNTTPEDTPAGDKFCPYCGTKNEADAVFCFSCGKNMEMEIMPPAVSPIPPEAMQSAAPKKKLTVKWLAVAAVIVVAAVVGIKVACGRSRGSNVYVAYLKDGRVSQADLDHYKREPVEYSGRYGGEGIYEGRGNAEACYSEDGAYIFYPTNVEFGENGQEYTLNMQKTGKSEGGVKIDSFVCRYTVLKNNKVVYIKSGNNTLYLNDIKDNKEKIASDVLQYYIDEKEDNIVWTEKAGADKISVYQQELSLKKEKKKLADDVGMVLVGNDLRQITVMDEDTLYLIEDFKDKEKISSGVQSVVSNNDECVYYIKEAENKLMASDLVEDDCAKQDQEITEPEYEDFKIEKVEKNRYSGKYEKTETTDYDAYNEAYDKYRAKLNRDDMRSELDEYEISNQTRELYRYKDGKEEQMDSAFADLYSFSQTEALLFNHYDLEDIPKVRLSDLEYLGDVESQYYESLVKSVETCVCTEGEVVVLDEVLTEALTVDEDGQKGYGLKVERSEEDEDSGDKGRKTLMSFTVGSKADGKCEVVSEDVDHIETVHEGKVYYMSDMKDNSGVLYCDEEEIDSDVQSYTLDFVDDTVFYAVDFSSSRQSATLKKYDGKKSVLIADDVYQYKAFEPDKAALLTDYSMEAYRGSLEFYRGKEELIDLDEDVRYLFGSSRISY</sequence>
<comment type="caution">
    <text evidence="4">The sequence shown here is derived from an EMBL/GenBank/DDBJ whole genome shotgun (WGS) entry which is preliminary data.</text>
</comment>
<evidence type="ECO:0000259" key="3">
    <source>
        <dbReference type="Pfam" id="PF13240"/>
    </source>
</evidence>
<feature type="domain" description="Zinc-ribbon" evidence="3">
    <location>
        <begin position="99"/>
        <end position="119"/>
    </location>
</feature>
<name>A0A3R8R7F2_9FIRM</name>
<keyword evidence="5" id="KW-1185">Reference proteome</keyword>
<gene>
    <name evidence="4" type="ORF">EBB54_21910</name>
</gene>
<protein>
    <submittedName>
        <fullName evidence="4">Zinc-ribbon domain-containing protein</fullName>
    </submittedName>
</protein>